<accession>A0A2R8BCK5</accession>
<name>A0A2R8BCK5_9RHOB</name>
<keyword evidence="2 4" id="KW-0560">Oxidoreductase</keyword>
<evidence type="ECO:0000313" key="4">
    <source>
        <dbReference type="EMBL" id="SPH20814.1"/>
    </source>
</evidence>
<dbReference type="EC" id="1.-.-.-" evidence="4"/>
<dbReference type="InterPro" id="IPR057326">
    <property type="entry name" value="KR_dom"/>
</dbReference>
<dbReference type="InterPro" id="IPR036291">
    <property type="entry name" value="NAD(P)-bd_dom_sf"/>
</dbReference>
<feature type="domain" description="Ketoreductase" evidence="3">
    <location>
        <begin position="2"/>
        <end position="173"/>
    </location>
</feature>
<dbReference type="FunFam" id="3.40.50.720:FF:000084">
    <property type="entry name" value="Short-chain dehydrogenase reductase"/>
    <property type="match status" value="1"/>
</dbReference>
<dbReference type="CDD" id="cd05233">
    <property type="entry name" value="SDR_c"/>
    <property type="match status" value="1"/>
</dbReference>
<gene>
    <name evidence="4" type="primary">ydaD</name>
    <name evidence="4" type="ORF">ASD8599_01555</name>
</gene>
<dbReference type="PANTHER" id="PTHR43639">
    <property type="entry name" value="OXIDOREDUCTASE, SHORT-CHAIN DEHYDROGENASE/REDUCTASE FAMILY (AFU_ORTHOLOGUE AFUA_5G02870)"/>
    <property type="match status" value="1"/>
</dbReference>
<keyword evidence="5" id="KW-1185">Reference proteome</keyword>
<dbReference type="PROSITE" id="PS00061">
    <property type="entry name" value="ADH_SHORT"/>
    <property type="match status" value="1"/>
</dbReference>
<protein>
    <submittedName>
        <fullName evidence="4">General stress protein 39</fullName>
        <ecNumber evidence="4">1.-.-.-</ecNumber>
    </submittedName>
</protein>
<dbReference type="PRINTS" id="PR00081">
    <property type="entry name" value="GDHRDH"/>
</dbReference>
<dbReference type="PRINTS" id="PR00080">
    <property type="entry name" value="SDRFAMILY"/>
</dbReference>
<dbReference type="InterPro" id="IPR020904">
    <property type="entry name" value="Sc_DH/Rdtase_CS"/>
</dbReference>
<evidence type="ECO:0000256" key="2">
    <source>
        <dbReference type="ARBA" id="ARBA00023002"/>
    </source>
</evidence>
<sequence length="233" mass="24468">MRVALITGGARGIGRAIAENLGADQKVAFTYNTTDPGPLCHERPEFFAIHADLSKPDQAQKVIEQTIAHFGQLDVLVNNAGAITMNAPDATDFDAINDTFQVNVTAPMALLAAALPYLKSGSTVINISSTNAVLPAMGASAYSASKAALNTWTRAMAKELGSKGIRVNGVAPGATELTENPRPAELIAKFVEMTALGRVAQPQDIAKAVRFLASNDASFITGEILNVNGGYRL</sequence>
<dbReference type="Pfam" id="PF13561">
    <property type="entry name" value="adh_short_C2"/>
    <property type="match status" value="1"/>
</dbReference>
<reference evidence="4 5" key="1">
    <citation type="submission" date="2018-03" db="EMBL/GenBank/DDBJ databases">
        <authorList>
            <person name="Keele B.F."/>
        </authorList>
    </citation>
    <scope>NUCLEOTIDE SEQUENCE [LARGE SCALE GENOMIC DNA]</scope>
    <source>
        <strain evidence="4 5">CECT 8599</strain>
    </source>
</reference>
<dbReference type="AlphaFoldDB" id="A0A2R8BCK5"/>
<evidence type="ECO:0000256" key="1">
    <source>
        <dbReference type="ARBA" id="ARBA00006484"/>
    </source>
</evidence>
<dbReference type="SUPFAM" id="SSF51735">
    <property type="entry name" value="NAD(P)-binding Rossmann-fold domains"/>
    <property type="match status" value="1"/>
</dbReference>
<dbReference type="Proteomes" id="UP000244880">
    <property type="component" value="Unassembled WGS sequence"/>
</dbReference>
<dbReference type="Gene3D" id="3.40.50.720">
    <property type="entry name" value="NAD(P)-binding Rossmann-like Domain"/>
    <property type="match status" value="1"/>
</dbReference>
<dbReference type="SMART" id="SM00822">
    <property type="entry name" value="PKS_KR"/>
    <property type="match status" value="1"/>
</dbReference>
<comment type="similarity">
    <text evidence="1">Belongs to the short-chain dehydrogenases/reductases (SDR) family.</text>
</comment>
<dbReference type="RefSeq" id="WP_306418872.1">
    <property type="nucleotide sequence ID" value="NZ_OMOR01000001.1"/>
</dbReference>
<dbReference type="InterPro" id="IPR002347">
    <property type="entry name" value="SDR_fam"/>
</dbReference>
<organism evidence="4 5">
    <name type="scientific">Ascidiaceihabitans donghaensis</name>
    <dbReference type="NCBI Taxonomy" id="1510460"/>
    <lineage>
        <taxon>Bacteria</taxon>
        <taxon>Pseudomonadati</taxon>
        <taxon>Pseudomonadota</taxon>
        <taxon>Alphaproteobacteria</taxon>
        <taxon>Rhodobacterales</taxon>
        <taxon>Paracoccaceae</taxon>
        <taxon>Ascidiaceihabitans</taxon>
    </lineage>
</organism>
<proteinExistence type="inferred from homology"/>
<dbReference type="GO" id="GO:0016491">
    <property type="term" value="F:oxidoreductase activity"/>
    <property type="evidence" value="ECO:0007669"/>
    <property type="project" value="UniProtKB-KW"/>
</dbReference>
<dbReference type="EMBL" id="OMOR01000001">
    <property type="protein sequence ID" value="SPH20814.1"/>
    <property type="molecule type" value="Genomic_DNA"/>
</dbReference>
<dbReference type="PANTHER" id="PTHR43639:SF1">
    <property type="entry name" value="SHORT-CHAIN DEHYDROGENASE_REDUCTASE FAMILY PROTEIN"/>
    <property type="match status" value="1"/>
</dbReference>
<evidence type="ECO:0000313" key="5">
    <source>
        <dbReference type="Proteomes" id="UP000244880"/>
    </source>
</evidence>
<evidence type="ECO:0000259" key="3">
    <source>
        <dbReference type="SMART" id="SM00822"/>
    </source>
</evidence>